<evidence type="ECO:0000313" key="4">
    <source>
        <dbReference type="EMBL" id="EJK60282.1"/>
    </source>
</evidence>
<comment type="similarity">
    <text evidence="1">Belongs to the GST superfamily.</text>
</comment>
<gene>
    <name evidence="4" type="ORF">THAOC_19391</name>
</gene>
<accession>K0SPF0</accession>
<evidence type="ECO:0000256" key="1">
    <source>
        <dbReference type="ARBA" id="ARBA00007409"/>
    </source>
</evidence>
<dbReference type="GO" id="GO:0000266">
    <property type="term" value="P:mitochondrial fission"/>
    <property type="evidence" value="ECO:0007669"/>
    <property type="project" value="TreeGrafter"/>
</dbReference>
<evidence type="ECO:0008006" key="6">
    <source>
        <dbReference type="Google" id="ProtNLM"/>
    </source>
</evidence>
<dbReference type="SUPFAM" id="SSF47616">
    <property type="entry name" value="GST C-terminal domain-like"/>
    <property type="match status" value="1"/>
</dbReference>
<dbReference type="SUPFAM" id="SSF52833">
    <property type="entry name" value="Thioredoxin-like"/>
    <property type="match status" value="1"/>
</dbReference>
<proteinExistence type="inferred from homology"/>
<dbReference type="CDD" id="cd00570">
    <property type="entry name" value="GST_N_family"/>
    <property type="match status" value="1"/>
</dbReference>
<evidence type="ECO:0000259" key="3">
    <source>
        <dbReference type="PROSITE" id="PS50405"/>
    </source>
</evidence>
<dbReference type="PANTHER" id="PTHR44188">
    <property type="entry name" value="GDAP1, ISOFORM A"/>
    <property type="match status" value="1"/>
</dbReference>
<dbReference type="PROSITE" id="PS50404">
    <property type="entry name" value="GST_NTER"/>
    <property type="match status" value="1"/>
</dbReference>
<evidence type="ECO:0000259" key="2">
    <source>
        <dbReference type="PROSITE" id="PS50404"/>
    </source>
</evidence>
<dbReference type="Gene3D" id="3.40.30.10">
    <property type="entry name" value="Glutaredoxin"/>
    <property type="match status" value="1"/>
</dbReference>
<dbReference type="Proteomes" id="UP000266841">
    <property type="component" value="Unassembled WGS sequence"/>
</dbReference>
<evidence type="ECO:0000313" key="5">
    <source>
        <dbReference type="Proteomes" id="UP000266841"/>
    </source>
</evidence>
<dbReference type="Pfam" id="PF14497">
    <property type="entry name" value="GST_C_3"/>
    <property type="match status" value="1"/>
</dbReference>
<dbReference type="InterPro" id="IPR004045">
    <property type="entry name" value="Glutathione_S-Trfase_N"/>
</dbReference>
<dbReference type="GO" id="GO:0005741">
    <property type="term" value="C:mitochondrial outer membrane"/>
    <property type="evidence" value="ECO:0007669"/>
    <property type="project" value="TreeGrafter"/>
</dbReference>
<dbReference type="OMA" id="CESAEIV"/>
<dbReference type="Gene3D" id="1.20.1050.10">
    <property type="match status" value="1"/>
</dbReference>
<reference evidence="4 5" key="1">
    <citation type="journal article" date="2012" name="Genome Biol.">
        <title>Genome and low-iron response of an oceanic diatom adapted to chronic iron limitation.</title>
        <authorList>
            <person name="Lommer M."/>
            <person name="Specht M."/>
            <person name="Roy A.S."/>
            <person name="Kraemer L."/>
            <person name="Andreson R."/>
            <person name="Gutowska M.A."/>
            <person name="Wolf J."/>
            <person name="Bergner S.V."/>
            <person name="Schilhabel M.B."/>
            <person name="Klostermeier U.C."/>
            <person name="Beiko R.G."/>
            <person name="Rosenstiel P."/>
            <person name="Hippler M."/>
            <person name="Laroche J."/>
        </authorList>
    </citation>
    <scope>NUCLEOTIDE SEQUENCE [LARGE SCALE GENOMIC DNA]</scope>
    <source>
        <strain evidence="4 5">CCMP1005</strain>
    </source>
</reference>
<protein>
    <recommendedName>
        <fullName evidence="6">GST N-terminal domain-containing protein</fullName>
    </recommendedName>
</protein>
<comment type="caution">
    <text evidence="4">The sequence shown here is derived from an EMBL/GenBank/DDBJ whole genome shotgun (WGS) entry which is preliminary data.</text>
</comment>
<feature type="domain" description="GST N-terminal" evidence="2">
    <location>
        <begin position="18"/>
        <end position="100"/>
    </location>
</feature>
<dbReference type="GO" id="GO:0006626">
    <property type="term" value="P:protein targeting to mitochondrion"/>
    <property type="evidence" value="ECO:0007669"/>
    <property type="project" value="TreeGrafter"/>
</dbReference>
<dbReference type="Pfam" id="PF13409">
    <property type="entry name" value="GST_N_2"/>
    <property type="match status" value="1"/>
</dbReference>
<dbReference type="EMBL" id="AGNL01021289">
    <property type="protein sequence ID" value="EJK60282.1"/>
    <property type="molecule type" value="Genomic_DNA"/>
</dbReference>
<dbReference type="PANTHER" id="PTHR44188:SF1">
    <property type="entry name" value="GDAP1, ISOFORM A"/>
    <property type="match status" value="1"/>
</dbReference>
<sequence>MSGFSALQRKVSSRVLSAADLDSDEKFSLYCQLARMVMHENEIKFESHYVDLPNGEQLNPWFARINPKMIIPSVEIGDGEVINDSRIIMKHFDDKCPANQEKRVEEIMDICYSCDLGWFSTVAMKKHIWLWKMIQESLIDENPDLRDVYLEKLATSEKDVSAAHNLTRREPVQKCLNDLAEVLKSRKPQEWASGPVFTRADASIAIYVRWVKWQLAWDSSLLELPPSLEKFYEEVKERPSFVKTLDVDIKWVGFYWDGQLRPVQRALAVAAFSVLVGISYNLYSK</sequence>
<dbReference type="InterPro" id="IPR004046">
    <property type="entry name" value="GST_C"/>
</dbReference>
<organism evidence="4 5">
    <name type="scientific">Thalassiosira oceanica</name>
    <name type="common">Marine diatom</name>
    <dbReference type="NCBI Taxonomy" id="159749"/>
    <lineage>
        <taxon>Eukaryota</taxon>
        <taxon>Sar</taxon>
        <taxon>Stramenopiles</taxon>
        <taxon>Ochrophyta</taxon>
        <taxon>Bacillariophyta</taxon>
        <taxon>Coscinodiscophyceae</taxon>
        <taxon>Thalassiosirophycidae</taxon>
        <taxon>Thalassiosirales</taxon>
        <taxon>Thalassiosiraceae</taxon>
        <taxon>Thalassiosira</taxon>
    </lineage>
</organism>
<dbReference type="InterPro" id="IPR036282">
    <property type="entry name" value="Glutathione-S-Trfase_C_sf"/>
</dbReference>
<name>K0SPF0_THAOC</name>
<feature type="domain" description="GST C-terminal" evidence="3">
    <location>
        <begin position="93"/>
        <end position="266"/>
    </location>
</feature>
<dbReference type="AlphaFoldDB" id="K0SPF0"/>
<dbReference type="OrthoDB" id="249703at2759"/>
<dbReference type="InterPro" id="IPR036249">
    <property type="entry name" value="Thioredoxin-like_sf"/>
</dbReference>
<dbReference type="InterPro" id="IPR010987">
    <property type="entry name" value="Glutathione-S-Trfase_C-like"/>
</dbReference>
<dbReference type="eggNOG" id="KOG4420">
    <property type="taxonomic scope" value="Eukaryota"/>
</dbReference>
<keyword evidence="5" id="KW-1185">Reference proteome</keyword>
<dbReference type="PROSITE" id="PS50405">
    <property type="entry name" value="GST_CTER"/>
    <property type="match status" value="1"/>
</dbReference>
<dbReference type="GO" id="GO:0008053">
    <property type="term" value="P:mitochondrial fusion"/>
    <property type="evidence" value="ECO:0007669"/>
    <property type="project" value="TreeGrafter"/>
</dbReference>